<dbReference type="AlphaFoldDB" id="A0ABD3NWS3"/>
<evidence type="ECO:0000313" key="3">
    <source>
        <dbReference type="Proteomes" id="UP001530315"/>
    </source>
</evidence>
<sequence length="100" mass="11597">MRRLNPQHASLSDPVRMAMSYAQDGVERKRLAVALRWVHDDPNNVANPSARPRSYDKVERGERLMEAEDSVESSMRRGASRRRQVQERTELPRGDIRALR</sequence>
<reference evidence="2 3" key="1">
    <citation type="submission" date="2024-10" db="EMBL/GenBank/DDBJ databases">
        <title>Updated reference genomes for cyclostephanoid diatoms.</title>
        <authorList>
            <person name="Roberts W.R."/>
            <person name="Alverson A.J."/>
        </authorList>
    </citation>
    <scope>NUCLEOTIDE SEQUENCE [LARGE SCALE GENOMIC DNA]</scope>
    <source>
        <strain evidence="2 3">AJA276-08</strain>
    </source>
</reference>
<protein>
    <submittedName>
        <fullName evidence="2">Uncharacterized protein</fullName>
    </submittedName>
</protein>
<gene>
    <name evidence="2" type="ORF">ACHAW5_001508</name>
</gene>
<evidence type="ECO:0000256" key="1">
    <source>
        <dbReference type="SAM" id="MobiDB-lite"/>
    </source>
</evidence>
<keyword evidence="3" id="KW-1185">Reference proteome</keyword>
<accession>A0ABD3NWS3</accession>
<organism evidence="2 3">
    <name type="scientific">Stephanodiscus triporus</name>
    <dbReference type="NCBI Taxonomy" id="2934178"/>
    <lineage>
        <taxon>Eukaryota</taxon>
        <taxon>Sar</taxon>
        <taxon>Stramenopiles</taxon>
        <taxon>Ochrophyta</taxon>
        <taxon>Bacillariophyta</taxon>
        <taxon>Coscinodiscophyceae</taxon>
        <taxon>Thalassiosirophycidae</taxon>
        <taxon>Stephanodiscales</taxon>
        <taxon>Stephanodiscaceae</taxon>
        <taxon>Stephanodiscus</taxon>
    </lineage>
</organism>
<proteinExistence type="predicted"/>
<evidence type="ECO:0000313" key="2">
    <source>
        <dbReference type="EMBL" id="KAL3779812.1"/>
    </source>
</evidence>
<dbReference type="Proteomes" id="UP001530315">
    <property type="component" value="Unassembled WGS sequence"/>
</dbReference>
<name>A0ABD3NWS3_9STRA</name>
<feature type="compositionally biased region" description="Basic and acidic residues" evidence="1">
    <location>
        <begin position="53"/>
        <end position="66"/>
    </location>
</feature>
<comment type="caution">
    <text evidence="2">The sequence shown here is derived from an EMBL/GenBank/DDBJ whole genome shotgun (WGS) entry which is preliminary data.</text>
</comment>
<feature type="compositionally biased region" description="Basic and acidic residues" evidence="1">
    <location>
        <begin position="84"/>
        <end position="100"/>
    </location>
</feature>
<dbReference type="EMBL" id="JALLAZ020001145">
    <property type="protein sequence ID" value="KAL3779812.1"/>
    <property type="molecule type" value="Genomic_DNA"/>
</dbReference>
<feature type="region of interest" description="Disordered" evidence="1">
    <location>
        <begin position="41"/>
        <end position="100"/>
    </location>
</feature>